<dbReference type="InterPro" id="IPR050934">
    <property type="entry name" value="ITIH"/>
</dbReference>
<keyword evidence="2" id="KW-1185">Reference proteome</keyword>
<dbReference type="AlphaFoldDB" id="S7NUJ0"/>
<proteinExistence type="predicted"/>
<evidence type="ECO:0000313" key="2">
    <source>
        <dbReference type="Proteomes" id="UP000052978"/>
    </source>
</evidence>
<dbReference type="Proteomes" id="UP000052978">
    <property type="component" value="Unassembled WGS sequence"/>
</dbReference>
<dbReference type="PANTHER" id="PTHR10338:SF115">
    <property type="entry name" value="INTER-ALPHA-TRYPSIN INHIBITOR HEAVY CHAIN H3"/>
    <property type="match status" value="1"/>
</dbReference>
<protein>
    <submittedName>
        <fullName evidence="1">Inter-alpha-trypsin inhibitor heavy chain H3</fullName>
    </submittedName>
</protein>
<sequence length="145" mass="16483">MEKWRSGRVQPSLWGSTTFGGVSENPSTLLSVPPALGFYEEVANPLLTAVEVEYPENAILDLTRNTYQHFYDGSEIVVAGRLVDEDMNNFKADVKGHGALTDLTFTEEVDLKEMEKALQEQDYIFGSYIERLWAYLTIEQLLDKR</sequence>
<name>S7NUJ0_MYOBR</name>
<reference evidence="1 2" key="1">
    <citation type="journal article" date="2013" name="Nat. Commun.">
        <title>Genome analysis reveals insights into physiology and longevity of the Brandt's bat Myotis brandtii.</title>
        <authorList>
            <person name="Seim I."/>
            <person name="Fang X."/>
            <person name="Xiong Z."/>
            <person name="Lobanov A.V."/>
            <person name="Huang Z."/>
            <person name="Ma S."/>
            <person name="Feng Y."/>
            <person name="Turanov A.A."/>
            <person name="Zhu Y."/>
            <person name="Lenz T.L."/>
            <person name="Gerashchenko M.V."/>
            <person name="Fan D."/>
            <person name="Hee Yim S."/>
            <person name="Yao X."/>
            <person name="Jordan D."/>
            <person name="Xiong Y."/>
            <person name="Ma Y."/>
            <person name="Lyapunov A.N."/>
            <person name="Chen G."/>
            <person name="Kulakova O.I."/>
            <person name="Sun Y."/>
            <person name="Lee S.G."/>
            <person name="Bronson R.T."/>
            <person name="Moskalev A.A."/>
            <person name="Sunyaev S.R."/>
            <person name="Zhang G."/>
            <person name="Krogh A."/>
            <person name="Wang J."/>
            <person name="Gladyshev V.N."/>
        </authorList>
    </citation>
    <scope>NUCLEOTIDE SEQUENCE [LARGE SCALE GENOMIC DNA]</scope>
</reference>
<accession>S7NUJ0</accession>
<gene>
    <name evidence="1" type="ORF">D623_10000165</name>
</gene>
<organism evidence="1 2">
    <name type="scientific">Myotis brandtii</name>
    <name type="common">Brandt's bat</name>
    <dbReference type="NCBI Taxonomy" id="109478"/>
    <lineage>
        <taxon>Eukaryota</taxon>
        <taxon>Metazoa</taxon>
        <taxon>Chordata</taxon>
        <taxon>Craniata</taxon>
        <taxon>Vertebrata</taxon>
        <taxon>Euteleostomi</taxon>
        <taxon>Mammalia</taxon>
        <taxon>Eutheria</taxon>
        <taxon>Laurasiatheria</taxon>
        <taxon>Chiroptera</taxon>
        <taxon>Yangochiroptera</taxon>
        <taxon>Vespertilionidae</taxon>
        <taxon>Myotis</taxon>
    </lineage>
</organism>
<dbReference type="PANTHER" id="PTHR10338">
    <property type="entry name" value="INTER-ALPHA-TRYPSIN INHIBITOR HEAVY CHAIN FAMILY MEMBER"/>
    <property type="match status" value="1"/>
</dbReference>
<dbReference type="EMBL" id="KE299908">
    <property type="protein sequence ID" value="EPQ20720.1"/>
    <property type="molecule type" value="Genomic_DNA"/>
</dbReference>
<evidence type="ECO:0000313" key="1">
    <source>
        <dbReference type="EMBL" id="EPQ20720.1"/>
    </source>
</evidence>